<proteinExistence type="predicted"/>
<dbReference type="EMBL" id="GALX01002091">
    <property type="protein sequence ID" value="JAB66375.1"/>
    <property type="molecule type" value="Transcribed_RNA"/>
</dbReference>
<dbReference type="Gene3D" id="3.30.420.10">
    <property type="entry name" value="Ribonuclease H-like superfamily/Ribonuclease H"/>
    <property type="match status" value="1"/>
</dbReference>
<dbReference type="AlphaFoldDB" id="V5G8C7"/>
<dbReference type="InterPro" id="IPR036397">
    <property type="entry name" value="RNaseH_sf"/>
</dbReference>
<dbReference type="PANTHER" id="PTHR47326:SF1">
    <property type="entry name" value="HTH PSQ-TYPE DOMAIN-CONTAINING PROTEIN"/>
    <property type="match status" value="1"/>
</dbReference>
<dbReference type="PANTHER" id="PTHR47326">
    <property type="entry name" value="TRANSPOSABLE ELEMENT TC3 TRANSPOSASE-LIKE PROTEIN"/>
    <property type="match status" value="1"/>
</dbReference>
<name>V5G8C7_ANOGL</name>
<reference evidence="1" key="1">
    <citation type="submission" date="2013-07" db="EMBL/GenBank/DDBJ databases">
        <title>Midgut Transcriptome Profiling of Anoplphora glabripennis, a Lignocellulose Degrading, Wood-Boring Cerambycid.</title>
        <authorList>
            <person name="Scully E.D."/>
            <person name="Hoover K."/>
            <person name="Carlson J.E."/>
            <person name="Tien M."/>
            <person name="Geib S.M."/>
        </authorList>
    </citation>
    <scope>NUCLEOTIDE SEQUENCE</scope>
</reference>
<dbReference type="GO" id="GO:0003676">
    <property type="term" value="F:nucleic acid binding"/>
    <property type="evidence" value="ECO:0007669"/>
    <property type="project" value="InterPro"/>
</dbReference>
<organism evidence="1">
    <name type="scientific">Anoplophora glabripennis</name>
    <name type="common">Asian longhorn beetle</name>
    <name type="synonym">Anoplophora nobilis</name>
    <dbReference type="NCBI Taxonomy" id="217634"/>
    <lineage>
        <taxon>Eukaryota</taxon>
        <taxon>Metazoa</taxon>
        <taxon>Ecdysozoa</taxon>
        <taxon>Arthropoda</taxon>
        <taxon>Hexapoda</taxon>
        <taxon>Insecta</taxon>
        <taxon>Pterygota</taxon>
        <taxon>Neoptera</taxon>
        <taxon>Endopterygota</taxon>
        <taxon>Coleoptera</taxon>
        <taxon>Polyphaga</taxon>
        <taxon>Cucujiformia</taxon>
        <taxon>Chrysomeloidea</taxon>
        <taxon>Cerambycidae</taxon>
        <taxon>Lamiinae</taxon>
        <taxon>Lamiini</taxon>
        <taxon>Anoplophora</taxon>
    </lineage>
</organism>
<protein>
    <submittedName>
        <fullName evidence="1">Transposase</fullName>
    </submittedName>
</protein>
<evidence type="ECO:0000313" key="1">
    <source>
        <dbReference type="EMBL" id="JAB66375.1"/>
    </source>
</evidence>
<gene>
    <name evidence="1" type="primary">TC3A</name>
</gene>
<accession>V5G8C7</accession>
<sequence length="353" mass="41444">MHFSNDELRDMAYVIGESNGNCLLAARIYNQRFPQRRQPAVRSLRRVKERFVENSSVCYKKPTRVNYVLDENKETEILLSVLENPQIGQRELSATIGVSRFSLQRVLKRYKYHAYRFIKVQNLTNEDFALRTEYCQWALDKIGIYRNFFNNVLFTDESTFHNNGSPNSRNNHYYADSNPHLTRPRNFQNRWTLNVWGGILGDRVIGPHFFNGTLNGEMYHHFLINDLPILLENVPLNVRQNLWLQQDGAPPHNSSRVRNFLNDQYGGRWIGRGGPIHWSARSPDLTPCDFFLWGYVKDIVYSTPPTTADDMRLRISDAFQQIQHRMLVNVQTSHIQRLQLCLNQNGRNFEHIL</sequence>